<evidence type="ECO:0000313" key="3">
    <source>
        <dbReference type="RefSeq" id="XP_026500731.1"/>
    </source>
</evidence>
<accession>A0A8B8IXY0</accession>
<organism evidence="2 3">
    <name type="scientific">Vanessa tameamea</name>
    <name type="common">Kamehameha butterfly</name>
    <dbReference type="NCBI Taxonomy" id="334116"/>
    <lineage>
        <taxon>Eukaryota</taxon>
        <taxon>Metazoa</taxon>
        <taxon>Ecdysozoa</taxon>
        <taxon>Arthropoda</taxon>
        <taxon>Hexapoda</taxon>
        <taxon>Insecta</taxon>
        <taxon>Pterygota</taxon>
        <taxon>Neoptera</taxon>
        <taxon>Endopterygota</taxon>
        <taxon>Lepidoptera</taxon>
        <taxon>Glossata</taxon>
        <taxon>Ditrysia</taxon>
        <taxon>Papilionoidea</taxon>
        <taxon>Nymphalidae</taxon>
        <taxon>Nymphalinae</taxon>
        <taxon>Vanessa</taxon>
    </lineage>
</organism>
<proteinExistence type="predicted"/>
<dbReference type="RefSeq" id="XP_026500731.1">
    <property type="nucleotide sequence ID" value="XM_026644946.2"/>
</dbReference>
<dbReference type="GO" id="GO:0010349">
    <property type="term" value="F:L-galactose dehydrogenase activity"/>
    <property type="evidence" value="ECO:0007669"/>
    <property type="project" value="InterPro"/>
</dbReference>
<dbReference type="InterPro" id="IPR036812">
    <property type="entry name" value="NAD(P)_OxRdtase_dom_sf"/>
</dbReference>
<dbReference type="Pfam" id="PF00248">
    <property type="entry name" value="Aldo_ket_red"/>
    <property type="match status" value="1"/>
</dbReference>
<protein>
    <submittedName>
        <fullName evidence="3">Uncharacterized protein LOC113404151</fullName>
    </submittedName>
</protein>
<dbReference type="InterPro" id="IPR023210">
    <property type="entry name" value="NADP_OxRdtase_dom"/>
</dbReference>
<sequence>MRYNQLGVTGIELSHVSLGGASFSHIYGNFDEERSLELIKETLKRGVNYLETGPWYGQGCSEKTIGKALKDVPRETFFIGSKVGRYEQDTSKMFDFSAEKTAVGVDNTLRRLGLDYVDLIQVHDVTFAPDMSVVLKETLPALEQAVRDGKARFIGIADYDIDLMKELVEESDIKISAVLSYAKSTLFDNRLQNYTKYFKNKGVGVINAAATGMGLLTNMGPRPWHPASDDVKAICRKASDFCKERNVELARIATWFTLSQPGIDTNICGFYNRSQLIDTLDVLEKGLTEHEQNVLNEVQLRFFDKIILHWDDVELPAYRAKMDELLKAR</sequence>
<keyword evidence="2" id="KW-1185">Reference proteome</keyword>
<dbReference type="SUPFAM" id="SSF51430">
    <property type="entry name" value="NAD(P)-linked oxidoreductase"/>
    <property type="match status" value="1"/>
</dbReference>
<dbReference type="GeneID" id="113404151"/>
<evidence type="ECO:0000259" key="1">
    <source>
        <dbReference type="Pfam" id="PF00248"/>
    </source>
</evidence>
<gene>
    <name evidence="3" type="primary">LOC113404151</name>
</gene>
<evidence type="ECO:0000313" key="2">
    <source>
        <dbReference type="Proteomes" id="UP001652626"/>
    </source>
</evidence>
<dbReference type="PANTHER" id="PTHR42686:SF1">
    <property type="entry name" value="GH17980P-RELATED"/>
    <property type="match status" value="1"/>
</dbReference>
<dbReference type="OMA" id="DYDNMFD"/>
<dbReference type="InterPro" id="IPR020471">
    <property type="entry name" value="AKR"/>
</dbReference>
<feature type="domain" description="NADP-dependent oxidoreductase" evidence="1">
    <location>
        <begin position="16"/>
        <end position="297"/>
    </location>
</feature>
<dbReference type="Gene3D" id="3.20.20.100">
    <property type="entry name" value="NADP-dependent oxidoreductase domain"/>
    <property type="match status" value="1"/>
</dbReference>
<dbReference type="Proteomes" id="UP001652626">
    <property type="component" value="Chromosome Z"/>
</dbReference>
<dbReference type="GO" id="GO:0005829">
    <property type="term" value="C:cytosol"/>
    <property type="evidence" value="ECO:0007669"/>
    <property type="project" value="TreeGrafter"/>
</dbReference>
<dbReference type="CDD" id="cd19163">
    <property type="entry name" value="AKR_galDH"/>
    <property type="match status" value="1"/>
</dbReference>
<dbReference type="PANTHER" id="PTHR42686">
    <property type="entry name" value="GH17980P-RELATED"/>
    <property type="match status" value="1"/>
</dbReference>
<dbReference type="PRINTS" id="PR00069">
    <property type="entry name" value="ALDKETRDTASE"/>
</dbReference>
<dbReference type="AlphaFoldDB" id="A0A8B8IXY0"/>
<dbReference type="InterPro" id="IPR044479">
    <property type="entry name" value="LGALDH-like"/>
</dbReference>
<reference evidence="3" key="1">
    <citation type="submission" date="2025-08" db="UniProtKB">
        <authorList>
            <consortium name="RefSeq"/>
        </authorList>
    </citation>
    <scope>IDENTIFICATION</scope>
    <source>
        <tissue evidence="3">Whole body</tissue>
    </source>
</reference>
<dbReference type="OrthoDB" id="48988at2759"/>
<name>A0A8B8IXY0_VANTA</name>